<feature type="transmembrane region" description="Helical" evidence="2">
    <location>
        <begin position="441"/>
        <end position="459"/>
    </location>
</feature>
<dbReference type="NCBIfam" id="TIGR01760">
    <property type="entry name" value="tape_meas_TP901"/>
    <property type="match status" value="1"/>
</dbReference>
<feature type="domain" description="Phage tail tape measure protein" evidence="3">
    <location>
        <begin position="89"/>
        <end position="288"/>
    </location>
</feature>
<organism evidence="4 5">
    <name type="scientific">Bacillus subtilis</name>
    <dbReference type="NCBI Taxonomy" id="1423"/>
    <lineage>
        <taxon>Bacteria</taxon>
        <taxon>Bacillati</taxon>
        <taxon>Bacillota</taxon>
        <taxon>Bacilli</taxon>
        <taxon>Bacillales</taxon>
        <taxon>Bacillaceae</taxon>
        <taxon>Bacillus</taxon>
    </lineage>
</organism>
<dbReference type="PANTHER" id="PTHR37813:SF1">
    <property type="entry name" value="FELS-2 PROPHAGE PROTEIN"/>
    <property type="match status" value="1"/>
</dbReference>
<proteinExistence type="predicted"/>
<keyword evidence="2" id="KW-0472">Membrane</keyword>
<feature type="transmembrane region" description="Helical" evidence="2">
    <location>
        <begin position="765"/>
        <end position="782"/>
    </location>
</feature>
<evidence type="ECO:0000313" key="5">
    <source>
        <dbReference type="Proteomes" id="UP000032247"/>
    </source>
</evidence>
<feature type="transmembrane region" description="Helical" evidence="2">
    <location>
        <begin position="794"/>
        <end position="822"/>
    </location>
</feature>
<dbReference type="Proteomes" id="UP000032247">
    <property type="component" value="Unassembled WGS sequence"/>
</dbReference>
<accession>A0A0D1IZE2</accession>
<keyword evidence="1" id="KW-1188">Viral release from host cell</keyword>
<dbReference type="AlphaFoldDB" id="A0A0D1IZE2"/>
<keyword evidence="2" id="KW-0812">Transmembrane</keyword>
<dbReference type="PANTHER" id="PTHR37813">
    <property type="entry name" value="FELS-2 PROPHAGE PROTEIN"/>
    <property type="match status" value="1"/>
</dbReference>
<name>A0A0D1IZE2_BACIU</name>
<feature type="transmembrane region" description="Helical" evidence="2">
    <location>
        <begin position="517"/>
        <end position="538"/>
    </location>
</feature>
<evidence type="ECO:0000256" key="1">
    <source>
        <dbReference type="ARBA" id="ARBA00022612"/>
    </source>
</evidence>
<dbReference type="Pfam" id="PF10145">
    <property type="entry name" value="PhageMin_Tail"/>
    <property type="match status" value="1"/>
</dbReference>
<comment type="caution">
    <text evidence="4">The sequence shown here is derived from an EMBL/GenBank/DDBJ whole genome shotgun (WGS) entry which is preliminary data.</text>
</comment>
<dbReference type="SUPFAM" id="SSF48371">
    <property type="entry name" value="ARM repeat"/>
    <property type="match status" value="1"/>
</dbReference>
<evidence type="ECO:0000259" key="3">
    <source>
        <dbReference type="Pfam" id="PF10145"/>
    </source>
</evidence>
<feature type="transmembrane region" description="Helical" evidence="2">
    <location>
        <begin position="416"/>
        <end position="435"/>
    </location>
</feature>
<reference evidence="4 5" key="1">
    <citation type="submission" date="2014-12" db="EMBL/GenBank/DDBJ databases">
        <title>Comparative genome analysis of Bacillus coagulans HM-08, Clostridium butyricum HM-68, Bacillus subtilis HM-66 and Bacillus licheniformis BL-09.</title>
        <authorList>
            <person name="Zhang H."/>
        </authorList>
    </citation>
    <scope>NUCLEOTIDE SEQUENCE [LARGE SCALE GENOMIC DNA]</scope>
    <source>
        <strain evidence="4 5">HM-66</strain>
    </source>
</reference>
<dbReference type="EMBL" id="JXBC01000013">
    <property type="protein sequence ID" value="KIU05404.1"/>
    <property type="molecule type" value="Genomic_DNA"/>
</dbReference>
<feature type="transmembrane region" description="Helical" evidence="2">
    <location>
        <begin position="652"/>
        <end position="672"/>
    </location>
</feature>
<keyword evidence="2" id="KW-1133">Transmembrane helix</keyword>
<feature type="transmembrane region" description="Helical" evidence="2">
    <location>
        <begin position="381"/>
        <end position="409"/>
    </location>
</feature>
<evidence type="ECO:0000256" key="2">
    <source>
        <dbReference type="SAM" id="Phobius"/>
    </source>
</evidence>
<dbReference type="InterPro" id="IPR010090">
    <property type="entry name" value="Phage_tape_meas"/>
</dbReference>
<feature type="transmembrane region" description="Helical" evidence="2">
    <location>
        <begin position="611"/>
        <end position="631"/>
    </location>
</feature>
<dbReference type="PATRIC" id="fig|1423.173.peg.3936"/>
<feature type="transmembrane region" description="Helical" evidence="2">
    <location>
        <begin position="722"/>
        <end position="745"/>
    </location>
</feature>
<gene>
    <name evidence="4" type="ORF">SC09_contig4orf00177</name>
</gene>
<dbReference type="InterPro" id="IPR016024">
    <property type="entry name" value="ARM-type_fold"/>
</dbReference>
<protein>
    <recommendedName>
        <fullName evidence="3">Phage tail tape measure protein domain-containing protein</fullName>
    </recommendedName>
</protein>
<feature type="transmembrane region" description="Helical" evidence="2">
    <location>
        <begin position="550"/>
        <end position="573"/>
    </location>
</feature>
<sequence length="1049" mass="108397">MADQSIIVRIGTDITDLTQGLRQSTQSLTEFGSRMASMGATVAAGFGVISAATVGGLAGAVKASADFDTAMRKAGAIAGASEEQFNDMRNAALDLGATTSKSASEVAEAMTELAAKGFDANQVIAAMPGIIKAAEASGEDLALTSDTVTSALNAFGMEASDATKVADILTVTANKSVAGMNDMSYALKYAAGPAHQLGISMEELSAAVGIMVDAGADGSQAGTTLRASLLRLVDPPKAAAAMLERLGVSTTDSNGKFKTLQQIVAELQKSMGGMTKAEKGAALARIFGTESVSGMMAVISAGPAKLGEFTKALENSGGAAAEAGKKIKQGIGGALENLGGAFETLTIMIGDELAPFVQSLADNITDLINWFNNLSEGAKRFVAVSGLIIGGLAGFIALTGAAIAIIGSLISATGTIVTAFSALATTMGMTSGALLLLLGQYTLIAGAIVAAVAAIALLIKNNEAIRTKLEALATTIGAKLAPAIATLKTLFSGLATVLTGDFASGADKLRQILPESVVQLIIAGATAVQNAITNLISAVNKAFQGDFSSIAQYIPTIIGMLVGGLPGLIIAGTRFLPAIEKGLQTYLPTFLNGFVNLVTSVVNAITTNLPMLAQAGVQIITGLLTGFTQALPNILTAITQVITTLIQSITTLLPMLLGAGILIITSLIQGIVTALPTIITAATQLLTMLINTIVTLLPMIIEAGIQILNALINGIIQVLPQLIEAALQLIMALINAIVTNLPLILEAGIQILTSLVDGIITMLPKLIEMALFLIVSLVQALIDNLPKIIEAGVNLIIALVNGLIQALPQLVSAAITLLTRLVDTIIRFMPQLIDLGIKLLVALVNGLIQAAPKLLQMGVKIVTDLAGAIGDNVSKVFDAGVDLIKGLWNGINSVKDWILGKIGDFADSITEGIKSFFGIHSPSRVFRDEVGKFLPLGLAVGIERNIGAVQSAADAMANVAMIDAQDYAYNPSMALTGGKMAKVKHAFEASVAEPNVGQPMHIELVTVMDSEEIGRRTERVVSAEQGRKISIKNLMQGWVLNHLKSREFI</sequence>
<feature type="transmembrane region" description="Helical" evidence="2">
    <location>
        <begin position="585"/>
        <end position="605"/>
    </location>
</feature>
<evidence type="ECO:0000313" key="4">
    <source>
        <dbReference type="EMBL" id="KIU05404.1"/>
    </source>
</evidence>